<comment type="caution">
    <text evidence="8">The sequence shown here is derived from an EMBL/GenBank/DDBJ whole genome shotgun (WGS) entry which is preliminary data.</text>
</comment>
<evidence type="ECO:0000256" key="3">
    <source>
        <dbReference type="ARBA" id="ARBA00022801"/>
    </source>
</evidence>
<dbReference type="EC" id="3.1.1.32" evidence="2"/>
<evidence type="ECO:0000256" key="4">
    <source>
        <dbReference type="ARBA" id="ARBA00023157"/>
    </source>
</evidence>
<accession>A0A8J5QQK2</accession>
<proteinExistence type="inferred from homology"/>
<evidence type="ECO:0000313" key="8">
    <source>
        <dbReference type="EMBL" id="KAG8035801.1"/>
    </source>
</evidence>
<dbReference type="GO" id="GO:0017171">
    <property type="term" value="F:serine hydrolase activity"/>
    <property type="evidence" value="ECO:0007669"/>
    <property type="project" value="TreeGrafter"/>
</dbReference>
<evidence type="ECO:0000256" key="1">
    <source>
        <dbReference type="ARBA" id="ARBA00000111"/>
    </source>
</evidence>
<organism evidence="8 9">
    <name type="scientific">Cotesia typhae</name>
    <dbReference type="NCBI Taxonomy" id="2053667"/>
    <lineage>
        <taxon>Eukaryota</taxon>
        <taxon>Metazoa</taxon>
        <taxon>Ecdysozoa</taxon>
        <taxon>Arthropoda</taxon>
        <taxon>Hexapoda</taxon>
        <taxon>Insecta</taxon>
        <taxon>Pterygota</taxon>
        <taxon>Neoptera</taxon>
        <taxon>Endopterygota</taxon>
        <taxon>Hymenoptera</taxon>
        <taxon>Apocrita</taxon>
        <taxon>Ichneumonoidea</taxon>
        <taxon>Braconidae</taxon>
        <taxon>Microgastrinae</taxon>
        <taxon>Cotesia</taxon>
    </lineage>
</organism>
<sequence length="247" mass="27428">MNILNRLLIINIFIISITAEDIDTITAKLKIKIYNGSSIELAEIVNVPIDQPDIIYQNVNNSKSSVLYIHGFSEKPSDESVRTIVDAYLNRGTDNMFILDWSKLSSEEYFSLIPKVRVMGKITAKTFDRLFKLGLNLDTFHVIGHSMGAPLAGAIETDGTVDFFANGGKRPQPGCPNLESVQDLTGLCSHRKSWRIYAQSIKNPQAFVALQCPSYSDYLDGNCNDNNAVYFGLSTPTDALVFYSILS</sequence>
<comment type="similarity">
    <text evidence="5">Belongs to the AB hydrolase superfamily. Lipase family.</text>
</comment>
<reference evidence="8" key="2">
    <citation type="submission" date="2021-04" db="EMBL/GenBank/DDBJ databases">
        <title>Genome-wide patterns of bracovirus chromosomal integration into multiple host tissues during parasitism.</title>
        <authorList>
            <person name="Chebbi M.A.C."/>
        </authorList>
    </citation>
    <scope>NUCLEOTIDE SEQUENCE</scope>
    <source>
        <tissue evidence="8">Whole body</tissue>
    </source>
</reference>
<dbReference type="PANTHER" id="PTHR11610:SF37">
    <property type="entry name" value="GH01208P"/>
    <property type="match status" value="1"/>
</dbReference>
<reference evidence="8" key="1">
    <citation type="submission" date="2020-03" db="EMBL/GenBank/DDBJ databases">
        <authorList>
            <person name="Chebbi M.A."/>
            <person name="Drezen J.M."/>
        </authorList>
    </citation>
    <scope>NUCLEOTIDE SEQUENCE</scope>
    <source>
        <tissue evidence="8">Whole body</tissue>
    </source>
</reference>
<gene>
    <name evidence="8" type="ORF">G9C98_001457</name>
</gene>
<dbReference type="EMBL" id="JAAOIC020000053">
    <property type="protein sequence ID" value="KAG8035801.1"/>
    <property type="molecule type" value="Genomic_DNA"/>
</dbReference>
<dbReference type="AlphaFoldDB" id="A0A8J5QQK2"/>
<keyword evidence="4" id="KW-1015">Disulfide bond</keyword>
<comment type="catalytic activity">
    <reaction evidence="1">
        <text>a 1,2-diacyl-sn-glycero-3-phosphocholine + H2O = a 2-acyl-sn-glycero-3-phosphocholine + a fatty acid + H(+)</text>
        <dbReference type="Rhea" id="RHEA:18689"/>
        <dbReference type="ChEBI" id="CHEBI:15377"/>
        <dbReference type="ChEBI" id="CHEBI:15378"/>
        <dbReference type="ChEBI" id="CHEBI:28868"/>
        <dbReference type="ChEBI" id="CHEBI:57643"/>
        <dbReference type="ChEBI" id="CHEBI:57875"/>
        <dbReference type="EC" id="3.1.1.32"/>
    </reaction>
</comment>
<keyword evidence="9" id="KW-1185">Reference proteome</keyword>
<feature type="chain" id="PRO_5035226575" description="phospholipase A1" evidence="6">
    <location>
        <begin position="20"/>
        <end position="247"/>
    </location>
</feature>
<dbReference type="Proteomes" id="UP000729913">
    <property type="component" value="Unassembled WGS sequence"/>
</dbReference>
<keyword evidence="6" id="KW-0732">Signal</keyword>
<dbReference type="InterPro" id="IPR000734">
    <property type="entry name" value="TAG_lipase"/>
</dbReference>
<protein>
    <recommendedName>
        <fullName evidence="2">phospholipase A1</fullName>
        <ecNumber evidence="2">3.1.1.32</ecNumber>
    </recommendedName>
</protein>
<keyword evidence="3" id="KW-0378">Hydrolase</keyword>
<evidence type="ECO:0000256" key="5">
    <source>
        <dbReference type="RuleBase" id="RU004262"/>
    </source>
</evidence>
<dbReference type="PANTHER" id="PTHR11610">
    <property type="entry name" value="LIPASE"/>
    <property type="match status" value="1"/>
</dbReference>
<dbReference type="InterPro" id="IPR013818">
    <property type="entry name" value="Lipase"/>
</dbReference>
<dbReference type="Pfam" id="PF00151">
    <property type="entry name" value="Lipase"/>
    <property type="match status" value="2"/>
</dbReference>
<dbReference type="OrthoDB" id="199913at2759"/>
<feature type="domain" description="Lipase" evidence="7">
    <location>
        <begin position="159"/>
        <end position="225"/>
    </location>
</feature>
<evidence type="ECO:0000259" key="7">
    <source>
        <dbReference type="Pfam" id="PF00151"/>
    </source>
</evidence>
<feature type="signal peptide" evidence="6">
    <location>
        <begin position="1"/>
        <end position="19"/>
    </location>
</feature>
<name>A0A8J5QQK2_9HYME</name>
<evidence type="ECO:0000256" key="6">
    <source>
        <dbReference type="SAM" id="SignalP"/>
    </source>
</evidence>
<evidence type="ECO:0000256" key="2">
    <source>
        <dbReference type="ARBA" id="ARBA00013179"/>
    </source>
</evidence>
<dbReference type="GO" id="GO:0005615">
    <property type="term" value="C:extracellular space"/>
    <property type="evidence" value="ECO:0007669"/>
    <property type="project" value="TreeGrafter"/>
</dbReference>
<dbReference type="GO" id="GO:0016042">
    <property type="term" value="P:lipid catabolic process"/>
    <property type="evidence" value="ECO:0007669"/>
    <property type="project" value="TreeGrafter"/>
</dbReference>
<dbReference type="GO" id="GO:0008970">
    <property type="term" value="F:phospholipase A1 activity"/>
    <property type="evidence" value="ECO:0007669"/>
    <property type="project" value="UniProtKB-EC"/>
</dbReference>
<evidence type="ECO:0000313" key="9">
    <source>
        <dbReference type="Proteomes" id="UP000729913"/>
    </source>
</evidence>
<feature type="domain" description="Lipase" evidence="7">
    <location>
        <begin position="48"/>
        <end position="154"/>
    </location>
</feature>